<dbReference type="Proteomes" id="UP001253637">
    <property type="component" value="Segment"/>
</dbReference>
<feature type="transmembrane region" description="Helical" evidence="1">
    <location>
        <begin position="113"/>
        <end position="140"/>
    </location>
</feature>
<sequence length="169" mass="17281">MVTGEVWRRRVVVFLVLLGAVAAAAVLCAAGVVLHHRGTPDAVQDDDDTVEAPPAGTGGCPSLVRAHRCKARCGCEWCPPGPGFGCHEATSGVGPCGGRSGHRRAFWRCEAHVATWVAIAGAGLVGAVFVAAAAGLWACWPKMCRGRSAPDDRASGLLAPLCASASINA</sequence>
<dbReference type="EMBL" id="LC625835">
    <property type="protein sequence ID" value="BCU03010.1"/>
    <property type="molecule type" value="Genomic_DNA"/>
</dbReference>
<name>A0A811BNY8_9VIRU</name>
<reference evidence="2" key="1">
    <citation type="submission" date="2021-04" db="EMBL/GenBank/DDBJ databases">
        <title>Draft Genome Sequence of Pandoravirus japonicus, Isolated from the Sabaishi River of Niigata, Japan.</title>
        <authorList>
            <person name="Hosokawa N."/>
            <person name="Takahashi H."/>
            <person name="Aoki K."/>
            <person name="Takemura M."/>
        </authorList>
    </citation>
    <scope>NUCLEOTIDE SEQUENCE</scope>
</reference>
<accession>A0A811BNY8</accession>
<evidence type="ECO:0000256" key="1">
    <source>
        <dbReference type="SAM" id="Phobius"/>
    </source>
</evidence>
<evidence type="ECO:0000313" key="2">
    <source>
        <dbReference type="EMBL" id="BCU03010.1"/>
    </source>
</evidence>
<protein>
    <submittedName>
        <fullName evidence="2">Uncharacterized protein</fullName>
    </submittedName>
</protein>
<feature type="transmembrane region" description="Helical" evidence="1">
    <location>
        <begin position="12"/>
        <end position="34"/>
    </location>
</feature>
<organism evidence="2 3">
    <name type="scientific">Pandoravirus japonicus</name>
    <dbReference type="NCBI Taxonomy" id="2823154"/>
    <lineage>
        <taxon>Viruses</taxon>
        <taxon>Pandoravirus</taxon>
    </lineage>
</organism>
<evidence type="ECO:0000313" key="3">
    <source>
        <dbReference type="Proteomes" id="UP001253637"/>
    </source>
</evidence>
<keyword evidence="1" id="KW-0812">Transmembrane</keyword>
<keyword evidence="1" id="KW-0472">Membrane</keyword>
<keyword evidence="1" id="KW-1133">Transmembrane helix</keyword>
<proteinExistence type="predicted"/>